<proteinExistence type="predicted"/>
<sequence length="235" mass="25229">MCGTEPLNARANPRVLSVGTSFLASGEETAPGSMSTATNRQRSTTSRDSWTLFPVPPPASLPVDSGGLVAFRLGATFRYGAVTDSWIHDQTYPAGVTTPEYVSADVSQVVPVHRFGSLTTASQFFHLHPSHLLTISVGSARTSSSGTLTREQPPCTVQRRSNGCGVMRQTRTRLELGRRSAPPMRRSWCGPDGSNGDHVGLAPIREPSSTFTHWQLSDCHPQGRVVKASRGTARG</sequence>
<gene>
    <name evidence="2" type="ORF">MNBD_ACTINO02-373</name>
</gene>
<evidence type="ECO:0000313" key="2">
    <source>
        <dbReference type="EMBL" id="VAV94441.1"/>
    </source>
</evidence>
<feature type="compositionally biased region" description="Polar residues" evidence="1">
    <location>
        <begin position="32"/>
        <end position="49"/>
    </location>
</feature>
<dbReference type="AlphaFoldDB" id="A0A3B0RTB2"/>
<dbReference type="EMBL" id="UOEK01000060">
    <property type="protein sequence ID" value="VAV94441.1"/>
    <property type="molecule type" value="Genomic_DNA"/>
</dbReference>
<name>A0A3B0RTB2_9ZZZZ</name>
<feature type="region of interest" description="Disordered" evidence="1">
    <location>
        <begin position="26"/>
        <end position="50"/>
    </location>
</feature>
<accession>A0A3B0RTB2</accession>
<reference evidence="2" key="1">
    <citation type="submission" date="2018-06" db="EMBL/GenBank/DDBJ databases">
        <authorList>
            <person name="Zhirakovskaya E."/>
        </authorList>
    </citation>
    <scope>NUCLEOTIDE SEQUENCE</scope>
</reference>
<protein>
    <submittedName>
        <fullName evidence="2">Uncharacterized protein</fullName>
    </submittedName>
</protein>
<organism evidence="2">
    <name type="scientific">hydrothermal vent metagenome</name>
    <dbReference type="NCBI Taxonomy" id="652676"/>
    <lineage>
        <taxon>unclassified sequences</taxon>
        <taxon>metagenomes</taxon>
        <taxon>ecological metagenomes</taxon>
    </lineage>
</organism>
<evidence type="ECO:0000256" key="1">
    <source>
        <dbReference type="SAM" id="MobiDB-lite"/>
    </source>
</evidence>